<dbReference type="EMBL" id="JAFHDT010000004">
    <property type="protein sequence ID" value="KAI7811477.1"/>
    <property type="molecule type" value="Genomic_DNA"/>
</dbReference>
<proteinExistence type="predicted"/>
<gene>
    <name evidence="2" type="ORF">IRJ41_016580</name>
</gene>
<protein>
    <submittedName>
        <fullName evidence="2">Uncharacterized protein</fullName>
    </submittedName>
</protein>
<evidence type="ECO:0000313" key="2">
    <source>
        <dbReference type="EMBL" id="KAI7811477.1"/>
    </source>
</evidence>
<accession>A0A9W7WZQ5</accession>
<evidence type="ECO:0000256" key="1">
    <source>
        <dbReference type="SAM" id="MobiDB-lite"/>
    </source>
</evidence>
<evidence type="ECO:0000313" key="3">
    <source>
        <dbReference type="Proteomes" id="UP001059041"/>
    </source>
</evidence>
<keyword evidence="3" id="KW-1185">Reference proteome</keyword>
<organism evidence="2 3">
    <name type="scientific">Triplophysa rosa</name>
    <name type="common">Cave loach</name>
    <dbReference type="NCBI Taxonomy" id="992332"/>
    <lineage>
        <taxon>Eukaryota</taxon>
        <taxon>Metazoa</taxon>
        <taxon>Chordata</taxon>
        <taxon>Craniata</taxon>
        <taxon>Vertebrata</taxon>
        <taxon>Euteleostomi</taxon>
        <taxon>Actinopterygii</taxon>
        <taxon>Neopterygii</taxon>
        <taxon>Teleostei</taxon>
        <taxon>Ostariophysi</taxon>
        <taxon>Cypriniformes</taxon>
        <taxon>Nemacheilidae</taxon>
        <taxon>Triplophysa</taxon>
    </lineage>
</organism>
<name>A0A9W7WZQ5_TRIRA</name>
<dbReference type="AlphaFoldDB" id="A0A9W7WZQ5"/>
<dbReference type="Proteomes" id="UP001059041">
    <property type="component" value="Linkage Group LG4"/>
</dbReference>
<feature type="region of interest" description="Disordered" evidence="1">
    <location>
        <begin position="1"/>
        <end position="21"/>
    </location>
</feature>
<feature type="region of interest" description="Disordered" evidence="1">
    <location>
        <begin position="45"/>
        <end position="66"/>
    </location>
</feature>
<sequence>MISQHTVPSAPPHSDSPLHTAGIIRSTACQPHTVLETVAGSTSFTDERQLGMSGPRDVATWMMERG</sequence>
<comment type="caution">
    <text evidence="2">The sequence shown here is derived from an EMBL/GenBank/DDBJ whole genome shotgun (WGS) entry which is preliminary data.</text>
</comment>
<reference evidence="2" key="1">
    <citation type="submission" date="2021-02" db="EMBL/GenBank/DDBJ databases">
        <title>Comparative genomics reveals that relaxation of natural selection precedes convergent phenotypic evolution of cavefish.</title>
        <authorList>
            <person name="Peng Z."/>
        </authorList>
    </citation>
    <scope>NUCLEOTIDE SEQUENCE</scope>
    <source>
        <tissue evidence="2">Muscle</tissue>
    </source>
</reference>